<dbReference type="PANTHER" id="PTHR15503">
    <property type="entry name" value="LDOC1 RELATED"/>
    <property type="match status" value="1"/>
</dbReference>
<proteinExistence type="predicted"/>
<dbReference type="PANTHER" id="PTHR15503:SF36">
    <property type="entry name" value="RETROTRANSPOSON GAG-LIKE PROTEIN 5"/>
    <property type="match status" value="1"/>
</dbReference>
<reference key="1">
    <citation type="journal article" date="2007" name="Nature">
        <title>The medaka draft genome and insights into vertebrate genome evolution.</title>
        <authorList>
            <person name="Kasahara M."/>
            <person name="Naruse K."/>
            <person name="Sasaki S."/>
            <person name="Nakatani Y."/>
            <person name="Qu W."/>
            <person name="Ahsan B."/>
            <person name="Yamada T."/>
            <person name="Nagayasu Y."/>
            <person name="Doi K."/>
            <person name="Kasai Y."/>
            <person name="Jindo T."/>
            <person name="Kobayashi D."/>
            <person name="Shimada A."/>
            <person name="Toyoda A."/>
            <person name="Kuroki Y."/>
            <person name="Fujiyama A."/>
            <person name="Sasaki T."/>
            <person name="Shimizu A."/>
            <person name="Asakawa S."/>
            <person name="Shimizu N."/>
            <person name="Hashimoto S."/>
            <person name="Yang J."/>
            <person name="Lee Y."/>
            <person name="Matsushima K."/>
            <person name="Sugano S."/>
            <person name="Sakaizumi M."/>
            <person name="Narita T."/>
            <person name="Ohishi K."/>
            <person name="Haga S."/>
            <person name="Ohta F."/>
            <person name="Nomoto H."/>
            <person name="Nogata K."/>
            <person name="Morishita T."/>
            <person name="Endo T."/>
            <person name="Shin-I T."/>
            <person name="Takeda H."/>
            <person name="Morishita S."/>
            <person name="Kohara Y."/>
        </authorList>
    </citation>
    <scope>NUCLEOTIDE SEQUENCE [LARGE SCALE GENOMIC DNA]</scope>
    <source>
        <strain>Hd-rR</strain>
    </source>
</reference>
<feature type="domain" description="DUF4939" evidence="1">
    <location>
        <begin position="57"/>
        <end position="130"/>
    </location>
</feature>
<reference evidence="2" key="4">
    <citation type="submission" date="2025-09" db="UniProtKB">
        <authorList>
            <consortium name="Ensembl"/>
        </authorList>
    </citation>
    <scope>IDENTIFICATION</scope>
    <source>
        <strain evidence="2">HNI</strain>
    </source>
</reference>
<dbReference type="InterPro" id="IPR032567">
    <property type="entry name" value="RTL1-rel"/>
</dbReference>
<name>A0A3P9JZ70_ORYLA</name>
<dbReference type="Ensembl" id="ENSORLT00020012858.1">
    <property type="protein sequence ID" value="ENSORLP00020001539.1"/>
    <property type="gene ID" value="ENSORLG00020002235.1"/>
</dbReference>
<dbReference type="InterPro" id="IPR032549">
    <property type="entry name" value="DUF4939"/>
</dbReference>
<dbReference type="Pfam" id="PF16297">
    <property type="entry name" value="DUF4939"/>
    <property type="match status" value="1"/>
</dbReference>
<accession>A0A3P9JZ70</accession>
<dbReference type="Proteomes" id="UP000265180">
    <property type="component" value="Chromosome 24"/>
</dbReference>
<dbReference type="AlphaFoldDB" id="A0A3P9JZ70"/>
<evidence type="ECO:0000313" key="3">
    <source>
        <dbReference type="Proteomes" id="UP000265180"/>
    </source>
</evidence>
<reference evidence="2 3" key="2">
    <citation type="submission" date="2017-04" db="EMBL/GenBank/DDBJ databases">
        <title>CpG methylation of centromeres and impact of large insertions on vertebrate speciation.</title>
        <authorList>
            <person name="Ichikawa K."/>
            <person name="Yoshimura J."/>
            <person name="Morishita S."/>
        </authorList>
    </citation>
    <scope>NUCLEOTIDE SEQUENCE</scope>
    <source>
        <strain evidence="2 3">HNI</strain>
    </source>
</reference>
<organism evidence="2 3">
    <name type="scientific">Oryzias latipes</name>
    <name type="common">Japanese rice fish</name>
    <name type="synonym">Japanese killifish</name>
    <dbReference type="NCBI Taxonomy" id="8090"/>
    <lineage>
        <taxon>Eukaryota</taxon>
        <taxon>Metazoa</taxon>
        <taxon>Chordata</taxon>
        <taxon>Craniata</taxon>
        <taxon>Vertebrata</taxon>
        <taxon>Euteleostomi</taxon>
        <taxon>Actinopterygii</taxon>
        <taxon>Neopterygii</taxon>
        <taxon>Teleostei</taxon>
        <taxon>Neoteleostei</taxon>
        <taxon>Acanthomorphata</taxon>
        <taxon>Ovalentaria</taxon>
        <taxon>Atherinomorphae</taxon>
        <taxon>Beloniformes</taxon>
        <taxon>Adrianichthyidae</taxon>
        <taxon>Oryziinae</taxon>
        <taxon>Oryzias</taxon>
    </lineage>
</organism>
<evidence type="ECO:0000313" key="2">
    <source>
        <dbReference type="Ensembl" id="ENSORLP00020001539.1"/>
    </source>
</evidence>
<sequence length="142" mass="16009">MATAQQDLFRRLDSISQTLVELTSQQMANTSSNSTASAVGSSNQATTAWTQENFRLQPETFQGDVSSCGGFLLQCTLIFQQAPRYYHADHCKITLIVNSLRGKALQWAQAYLSANPIFQETFERFVGEFQRNGRTLAMFLRR</sequence>
<reference evidence="2" key="3">
    <citation type="submission" date="2025-08" db="UniProtKB">
        <authorList>
            <consortium name="Ensembl"/>
        </authorList>
    </citation>
    <scope>IDENTIFICATION</scope>
    <source>
        <strain evidence="2">HNI</strain>
    </source>
</reference>
<protein>
    <recommendedName>
        <fullName evidence="1">DUF4939 domain-containing protein</fullName>
    </recommendedName>
</protein>
<evidence type="ECO:0000259" key="1">
    <source>
        <dbReference type="Pfam" id="PF16297"/>
    </source>
</evidence>